<dbReference type="SMART" id="SM01336">
    <property type="entry name" value="zf-PARP"/>
    <property type="match status" value="1"/>
</dbReference>
<evidence type="ECO:0000256" key="12">
    <source>
        <dbReference type="ARBA" id="ARBA00033987"/>
    </source>
</evidence>
<evidence type="ECO:0000256" key="2">
    <source>
        <dbReference type="ARBA" id="ARBA00022676"/>
    </source>
</evidence>
<gene>
    <name evidence="18" type="ORF">L596_012811</name>
</gene>
<dbReference type="Pfam" id="PF00644">
    <property type="entry name" value="PARP"/>
    <property type="match status" value="1"/>
</dbReference>
<comment type="similarity">
    <text evidence="11">Belongs to the ARTD/PARP family.</text>
</comment>
<dbReference type="GO" id="GO:0016779">
    <property type="term" value="F:nucleotidyltransferase activity"/>
    <property type="evidence" value="ECO:0007669"/>
    <property type="project" value="UniProtKB-KW"/>
</dbReference>
<evidence type="ECO:0000256" key="5">
    <source>
        <dbReference type="ARBA" id="ARBA00022723"/>
    </source>
</evidence>
<dbReference type="EMBL" id="AZBU02000003">
    <property type="protein sequence ID" value="TKR88595.1"/>
    <property type="molecule type" value="Genomic_DNA"/>
</dbReference>
<evidence type="ECO:0000256" key="10">
    <source>
        <dbReference type="ARBA" id="ARBA00023242"/>
    </source>
</evidence>
<dbReference type="STRING" id="34508.A0A4V6A4W8"/>
<keyword evidence="4" id="KW-0548">Nucleotidyltransferase</keyword>
<evidence type="ECO:0000256" key="11">
    <source>
        <dbReference type="ARBA" id="ARBA00024347"/>
    </source>
</evidence>
<dbReference type="Pfam" id="PF05406">
    <property type="entry name" value="WGR"/>
    <property type="match status" value="1"/>
</dbReference>
<dbReference type="Gene3D" id="1.20.142.10">
    <property type="entry name" value="Poly(ADP-ribose) polymerase, regulatory domain"/>
    <property type="match status" value="1"/>
</dbReference>
<dbReference type="PANTHER" id="PTHR10459:SF60">
    <property type="entry name" value="POLY [ADP-RIBOSE] POLYMERASE 2"/>
    <property type="match status" value="1"/>
</dbReference>
<dbReference type="InterPro" id="IPR036957">
    <property type="entry name" value="Znf_PARP_sf"/>
</dbReference>
<evidence type="ECO:0000256" key="4">
    <source>
        <dbReference type="ARBA" id="ARBA00022695"/>
    </source>
</evidence>
<evidence type="ECO:0000256" key="9">
    <source>
        <dbReference type="ARBA" id="ARBA00023027"/>
    </source>
</evidence>
<keyword evidence="8" id="KW-0862">Zinc</keyword>
<dbReference type="SUPFAM" id="SSF142921">
    <property type="entry name" value="WGR domain-like"/>
    <property type="match status" value="1"/>
</dbReference>
<dbReference type="SMART" id="SM01335">
    <property type="entry name" value="PADR1"/>
    <property type="match status" value="1"/>
</dbReference>
<evidence type="ECO:0000256" key="3">
    <source>
        <dbReference type="ARBA" id="ARBA00022679"/>
    </source>
</evidence>
<dbReference type="PROSITE" id="PS51977">
    <property type="entry name" value="WGR"/>
    <property type="match status" value="1"/>
</dbReference>
<dbReference type="GO" id="GO:0008270">
    <property type="term" value="F:zinc ion binding"/>
    <property type="evidence" value="ECO:0007669"/>
    <property type="project" value="UniProtKB-KW"/>
</dbReference>
<dbReference type="SMART" id="SM00773">
    <property type="entry name" value="WGR"/>
    <property type="match status" value="1"/>
</dbReference>
<dbReference type="InterPro" id="IPR004102">
    <property type="entry name" value="Poly(ADP-ribose)pol_reg_dom"/>
</dbReference>
<dbReference type="Pfam" id="PF00645">
    <property type="entry name" value="zf-PARP"/>
    <property type="match status" value="1"/>
</dbReference>
<dbReference type="Gene3D" id="3.30.1740.10">
    <property type="entry name" value="Zinc finger, PARP-type"/>
    <property type="match status" value="1"/>
</dbReference>
<dbReference type="InterPro" id="IPR036930">
    <property type="entry name" value="WGR_dom_sf"/>
</dbReference>
<dbReference type="PROSITE" id="PS50064">
    <property type="entry name" value="ZF_PARP_2"/>
    <property type="match status" value="1"/>
</dbReference>
<comment type="subcellular location">
    <subcellularLocation>
        <location evidence="1">Nucleus</location>
    </subcellularLocation>
</comment>
<keyword evidence="3 13" id="KW-0808">Transferase</keyword>
<keyword evidence="9 13" id="KW-0520">NAD</keyword>
<proteinExistence type="inferred from homology"/>
<evidence type="ECO:0000256" key="7">
    <source>
        <dbReference type="ARBA" id="ARBA00022771"/>
    </source>
</evidence>
<dbReference type="InterPro" id="IPR001510">
    <property type="entry name" value="Znf_PARP"/>
</dbReference>
<dbReference type="InterPro" id="IPR012317">
    <property type="entry name" value="Poly(ADP-ribose)pol_cat_dom"/>
</dbReference>
<dbReference type="InterPro" id="IPR012982">
    <property type="entry name" value="PARP1-like_PADR1_Zn_ribbon"/>
</dbReference>
<dbReference type="PROSITE" id="PS52007">
    <property type="entry name" value="PADR1"/>
    <property type="match status" value="1"/>
</dbReference>
<organism evidence="18 19">
    <name type="scientific">Steinernema carpocapsae</name>
    <name type="common">Entomopathogenic nematode</name>
    <dbReference type="NCBI Taxonomy" id="34508"/>
    <lineage>
        <taxon>Eukaryota</taxon>
        <taxon>Metazoa</taxon>
        <taxon>Ecdysozoa</taxon>
        <taxon>Nematoda</taxon>
        <taxon>Chromadorea</taxon>
        <taxon>Rhabditida</taxon>
        <taxon>Tylenchina</taxon>
        <taxon>Panagrolaimomorpha</taxon>
        <taxon>Strongyloidoidea</taxon>
        <taxon>Steinernematidae</taxon>
        <taxon>Steinernema</taxon>
    </lineage>
</organism>
<feature type="domain" description="PARP alpha-helical" evidence="16">
    <location>
        <begin position="571"/>
        <end position="690"/>
    </location>
</feature>
<dbReference type="GO" id="GO:0005730">
    <property type="term" value="C:nucleolus"/>
    <property type="evidence" value="ECO:0007669"/>
    <property type="project" value="TreeGrafter"/>
</dbReference>
<dbReference type="Gene3D" id="3.90.640.80">
    <property type="match status" value="1"/>
</dbReference>
<keyword evidence="7" id="KW-0863">Zinc-finger</keyword>
<dbReference type="GO" id="GO:1990404">
    <property type="term" value="F:NAD+-protein mono-ADP-ribosyltransferase activity"/>
    <property type="evidence" value="ECO:0007669"/>
    <property type="project" value="TreeGrafter"/>
</dbReference>
<dbReference type="GO" id="GO:0003950">
    <property type="term" value="F:NAD+ poly-ADP-ribosyltransferase activity"/>
    <property type="evidence" value="ECO:0007669"/>
    <property type="project" value="UniProtKB-UniRule"/>
</dbReference>
<evidence type="ECO:0000313" key="18">
    <source>
        <dbReference type="EMBL" id="TKR88595.1"/>
    </source>
</evidence>
<protein>
    <recommendedName>
        <fullName evidence="13">Poly [ADP-ribose] polymerase</fullName>
        <shortName evidence="13">PARP</shortName>
        <ecNumber evidence="13">2.4.2.-</ecNumber>
    </recommendedName>
</protein>
<dbReference type="Pfam" id="PF08063">
    <property type="entry name" value="Zn_ribbon_PADR1"/>
    <property type="match status" value="1"/>
</dbReference>
<dbReference type="OrthoDB" id="2017365at2759"/>
<dbReference type="Gene3D" id="3.90.228.10">
    <property type="match status" value="1"/>
</dbReference>
<keyword evidence="19" id="KW-1185">Reference proteome</keyword>
<dbReference type="InterPro" id="IPR036616">
    <property type="entry name" value="Poly(ADP-ribose)pol_reg_dom_sf"/>
</dbReference>
<feature type="domain" description="PARP catalytic" evidence="15">
    <location>
        <begin position="698"/>
        <end position="912"/>
    </location>
</feature>
<dbReference type="PANTHER" id="PTHR10459">
    <property type="entry name" value="DNA LIGASE"/>
    <property type="match status" value="1"/>
</dbReference>
<dbReference type="InterPro" id="IPR008893">
    <property type="entry name" value="WGR_domain"/>
</dbReference>
<keyword evidence="5" id="KW-0479">Metal-binding</keyword>
<dbReference type="GO" id="GO:0070212">
    <property type="term" value="P:protein poly-ADP-ribosylation"/>
    <property type="evidence" value="ECO:0007669"/>
    <property type="project" value="TreeGrafter"/>
</dbReference>
<dbReference type="SUPFAM" id="SSF57716">
    <property type="entry name" value="Glucocorticoid receptor-like (DNA-binding domain)"/>
    <property type="match status" value="1"/>
</dbReference>
<feature type="domain" description="WGR" evidence="17">
    <location>
        <begin position="446"/>
        <end position="549"/>
    </location>
</feature>
<dbReference type="InterPro" id="IPR050800">
    <property type="entry name" value="ARTD/PARP"/>
</dbReference>
<dbReference type="CDD" id="cd01437">
    <property type="entry name" value="parp_like"/>
    <property type="match status" value="1"/>
</dbReference>
<comment type="caution">
    <text evidence="18">The sequence shown here is derived from an EMBL/GenBank/DDBJ whole genome shotgun (WGS) entry which is preliminary data.</text>
</comment>
<evidence type="ECO:0000259" key="17">
    <source>
        <dbReference type="PROSITE" id="PS51977"/>
    </source>
</evidence>
<dbReference type="GO" id="GO:0003677">
    <property type="term" value="F:DNA binding"/>
    <property type="evidence" value="ECO:0007669"/>
    <property type="project" value="InterPro"/>
</dbReference>
<keyword evidence="2 13" id="KW-0328">Glycosyltransferase</keyword>
<evidence type="ECO:0000256" key="13">
    <source>
        <dbReference type="RuleBase" id="RU362114"/>
    </source>
</evidence>
<sequence length="912" mass="104572">MYNSQGPAHHETGEVPYGISYTPSHKRCICYSCKQYIPKGDIRISVRIPSSTYDGNFDQWHHEHCFWKMVKTNEAMEVNERSMKDFDWLSFDDQAKITAEIDKLYPDLIEAARGQQKKVVMIDYIYDELHPCIICGEFPHKYDLILRAVGFNYCREFQYCHYWCLAWSGLFQGSATDFIDFEDLDDDAQAYLKSFFDKECARNIQNKLNNQNNTSRTDRNQAYGTHFAGGDGVTAKNKTERIRNAELMQQQNVNQCRIRRALMNMPPSYWLDALKMNDLIPPFTEAHKYVSSRSGTNSGEDDVVLLNFLTDCIQFGVPRDCGKCNTPANEKFVVFDTEDQTYKCSGHISSYTACTFAERNPYRRSFTVPSNMRMEMAEVRDIRTQNIRVYSSYIAAMPKLLIGQNSSMLNDNQFVAKSIENKSRKMQTLHVKNGCQVDGMALGHEHLHVYMEPDLRIPWQCMLSQTNLSLNKNLIFKAQLLEHDTCSRYFIFTCFGNVGTDNCNFNTRMLDDDLEMAKKEFENAFEERTGNKWKAYMDGSPFQKMPGKFSVIDLMVDVTMEDQRIEAPITDFTISQPVREIVHMMFDVKNMKNMLSSMDIDLTRLPLKNLSDRQINQAYKVLSELEEALKRGTPLSNEIYLDLTNRFFTLIPHDTGSGHPSIMNDLQVVKRKTEMLDTLRQVAQSYMIASQVQTPAGEKILANYATLKCKIEHLSTSSGDYQRVATYANNTFDGYYYGGGKLEIVNVYRIDREAEHSRTGGFNRVLLWHGSPISNFVGILSRGLKIAPPEAPVTGYSLGKGVYFADMLGKSLGYCRSSQKSDAFLLLAEVALGEVCQSNHHNFGNRKPHESIKYDCGRGPSMDDAFVDYSMHPQGVKIPLTKPVRNGANGYNEYVVFNEEQIRLRYMIRIRI</sequence>
<dbReference type="SUPFAM" id="SSF47587">
    <property type="entry name" value="Domain of poly(ADP-ribose) polymerase"/>
    <property type="match status" value="1"/>
</dbReference>
<evidence type="ECO:0000259" key="15">
    <source>
        <dbReference type="PROSITE" id="PS51059"/>
    </source>
</evidence>
<name>A0A4V6A4W8_STECR</name>
<accession>A0A4V6A4W8</accession>
<dbReference type="GO" id="GO:0006302">
    <property type="term" value="P:double-strand break repair"/>
    <property type="evidence" value="ECO:0007669"/>
    <property type="project" value="TreeGrafter"/>
</dbReference>
<dbReference type="PROSITE" id="PS51060">
    <property type="entry name" value="PARP_ALPHA_HD"/>
    <property type="match status" value="1"/>
</dbReference>
<keyword evidence="10" id="KW-0539">Nucleus</keyword>
<dbReference type="EC" id="2.4.2.-" evidence="13"/>
<dbReference type="Pfam" id="PF02877">
    <property type="entry name" value="PARP_reg"/>
    <property type="match status" value="1"/>
</dbReference>
<feature type="domain" description="PARP-type" evidence="14">
    <location>
        <begin position="27"/>
        <end position="105"/>
    </location>
</feature>
<evidence type="ECO:0000256" key="8">
    <source>
        <dbReference type="ARBA" id="ARBA00022833"/>
    </source>
</evidence>
<evidence type="ECO:0000259" key="14">
    <source>
        <dbReference type="PROSITE" id="PS50064"/>
    </source>
</evidence>
<dbReference type="SUPFAM" id="SSF56399">
    <property type="entry name" value="ADP-ribosylation"/>
    <property type="match status" value="1"/>
</dbReference>
<reference evidence="18 19" key="1">
    <citation type="journal article" date="2015" name="Genome Biol.">
        <title>Comparative genomics of Steinernema reveals deeply conserved gene regulatory networks.</title>
        <authorList>
            <person name="Dillman A.R."/>
            <person name="Macchietto M."/>
            <person name="Porter C.F."/>
            <person name="Rogers A."/>
            <person name="Williams B."/>
            <person name="Antoshechkin I."/>
            <person name="Lee M.M."/>
            <person name="Goodwin Z."/>
            <person name="Lu X."/>
            <person name="Lewis E.E."/>
            <person name="Goodrich-Blair H."/>
            <person name="Stock S.P."/>
            <person name="Adams B.J."/>
            <person name="Sternberg P.W."/>
            <person name="Mortazavi A."/>
        </authorList>
    </citation>
    <scope>NUCLEOTIDE SEQUENCE [LARGE SCALE GENOMIC DNA]</scope>
    <source>
        <strain evidence="18 19">ALL</strain>
    </source>
</reference>
<evidence type="ECO:0000256" key="6">
    <source>
        <dbReference type="ARBA" id="ARBA00022765"/>
    </source>
</evidence>
<dbReference type="AlphaFoldDB" id="A0A4V6A4W8"/>
<comment type="catalytic activity">
    <reaction evidence="12">
        <text>NAD(+) + (ADP-D-ribosyl)n-acceptor = nicotinamide + (ADP-D-ribosyl)n+1-acceptor + H(+).</text>
        <dbReference type="EC" id="2.4.2.30"/>
    </reaction>
</comment>
<evidence type="ECO:0000313" key="19">
    <source>
        <dbReference type="Proteomes" id="UP000298663"/>
    </source>
</evidence>
<keyword evidence="6" id="KW-0013">ADP-ribosylation</keyword>
<dbReference type="Proteomes" id="UP000298663">
    <property type="component" value="Unassembled WGS sequence"/>
</dbReference>
<evidence type="ECO:0000259" key="16">
    <source>
        <dbReference type="PROSITE" id="PS51060"/>
    </source>
</evidence>
<evidence type="ECO:0000256" key="1">
    <source>
        <dbReference type="ARBA" id="ARBA00004123"/>
    </source>
</evidence>
<reference evidence="18 19" key="2">
    <citation type="journal article" date="2019" name="G3 (Bethesda)">
        <title>Hybrid Assembly of the Genome of the Entomopathogenic Nematode Steinernema carpocapsae Identifies the X-Chromosome.</title>
        <authorList>
            <person name="Serra L."/>
            <person name="Macchietto M."/>
            <person name="Macias-Munoz A."/>
            <person name="McGill C.J."/>
            <person name="Rodriguez I.M."/>
            <person name="Rodriguez B."/>
            <person name="Murad R."/>
            <person name="Mortazavi A."/>
        </authorList>
    </citation>
    <scope>NUCLEOTIDE SEQUENCE [LARGE SCALE GENOMIC DNA]</scope>
    <source>
        <strain evidence="18 19">ALL</strain>
    </source>
</reference>
<dbReference type="PROSITE" id="PS51059">
    <property type="entry name" value="PARP_CATALYTIC"/>
    <property type="match status" value="1"/>
</dbReference>